<proteinExistence type="predicted"/>
<reference evidence="1 2" key="1">
    <citation type="journal article" date="2020" name="Cell">
        <title>Large-Scale Comparative Analyses of Tick Genomes Elucidate Their Genetic Diversity and Vector Capacities.</title>
        <authorList>
            <consortium name="Tick Genome and Microbiome Consortium (TIGMIC)"/>
            <person name="Jia N."/>
            <person name="Wang J."/>
            <person name="Shi W."/>
            <person name="Du L."/>
            <person name="Sun Y."/>
            <person name="Zhan W."/>
            <person name="Jiang J.F."/>
            <person name="Wang Q."/>
            <person name="Zhang B."/>
            <person name="Ji P."/>
            <person name="Bell-Sakyi L."/>
            <person name="Cui X.M."/>
            <person name="Yuan T.T."/>
            <person name="Jiang B.G."/>
            <person name="Yang W.F."/>
            <person name="Lam T.T."/>
            <person name="Chang Q.C."/>
            <person name="Ding S.J."/>
            <person name="Wang X.J."/>
            <person name="Zhu J.G."/>
            <person name="Ruan X.D."/>
            <person name="Zhao L."/>
            <person name="Wei J.T."/>
            <person name="Ye R.Z."/>
            <person name="Que T.C."/>
            <person name="Du C.H."/>
            <person name="Zhou Y.H."/>
            <person name="Cheng J.X."/>
            <person name="Dai P.F."/>
            <person name="Guo W.B."/>
            <person name="Han X.H."/>
            <person name="Huang E.J."/>
            <person name="Li L.F."/>
            <person name="Wei W."/>
            <person name="Gao Y.C."/>
            <person name="Liu J.Z."/>
            <person name="Shao H.Z."/>
            <person name="Wang X."/>
            <person name="Wang C.C."/>
            <person name="Yang T.C."/>
            <person name="Huo Q.B."/>
            <person name="Li W."/>
            <person name="Chen H.Y."/>
            <person name="Chen S.E."/>
            <person name="Zhou L.G."/>
            <person name="Ni X.B."/>
            <person name="Tian J.H."/>
            <person name="Sheng Y."/>
            <person name="Liu T."/>
            <person name="Pan Y.S."/>
            <person name="Xia L.Y."/>
            <person name="Li J."/>
            <person name="Zhao F."/>
            <person name="Cao W.C."/>
        </authorList>
    </citation>
    <scope>NUCLEOTIDE SEQUENCE [LARGE SCALE GENOMIC DNA]</scope>
    <source>
        <strain evidence="1">Iper-2018</strain>
    </source>
</reference>
<protein>
    <submittedName>
        <fullName evidence="1">Uncharacterized protein</fullName>
    </submittedName>
</protein>
<evidence type="ECO:0000313" key="1">
    <source>
        <dbReference type="EMBL" id="KAG0421660.1"/>
    </source>
</evidence>
<dbReference type="EMBL" id="JABSTQ010010337">
    <property type="protein sequence ID" value="KAG0421660.1"/>
    <property type="molecule type" value="Genomic_DNA"/>
</dbReference>
<comment type="caution">
    <text evidence="1">The sequence shown here is derived from an EMBL/GenBank/DDBJ whole genome shotgun (WGS) entry which is preliminary data.</text>
</comment>
<name>A0AC60PLB0_IXOPE</name>
<evidence type="ECO:0000313" key="2">
    <source>
        <dbReference type="Proteomes" id="UP000805193"/>
    </source>
</evidence>
<sequence length="233" mass="24436">MSQRGARESDWERRFRACVLGARPIPPAGVCVRGGLAPIEPGVRVPAGGLIWGLTPVLRPRAPAAAVGAAVPGLGPGQRARGLQGLSLSPHRRDSASPLPLQHQTFVLVAGKVRVTNCPPPTTQDDSAQSRSGSAENARETRRTRRRLGLAAENGTSSAEGEGARSGTVPEAGSPKRGILGCYGGKIFPYRALPPPSSLRPPSAVLDIRSEFPLLLSRLARLQFAGRSSRPSA</sequence>
<accession>A0AC60PLB0</accession>
<keyword evidence="2" id="KW-1185">Reference proteome</keyword>
<gene>
    <name evidence="1" type="ORF">HPB47_002456</name>
</gene>
<dbReference type="Proteomes" id="UP000805193">
    <property type="component" value="Unassembled WGS sequence"/>
</dbReference>
<organism evidence="1 2">
    <name type="scientific">Ixodes persulcatus</name>
    <name type="common">Taiga tick</name>
    <dbReference type="NCBI Taxonomy" id="34615"/>
    <lineage>
        <taxon>Eukaryota</taxon>
        <taxon>Metazoa</taxon>
        <taxon>Ecdysozoa</taxon>
        <taxon>Arthropoda</taxon>
        <taxon>Chelicerata</taxon>
        <taxon>Arachnida</taxon>
        <taxon>Acari</taxon>
        <taxon>Parasitiformes</taxon>
        <taxon>Ixodida</taxon>
        <taxon>Ixodoidea</taxon>
        <taxon>Ixodidae</taxon>
        <taxon>Ixodinae</taxon>
        <taxon>Ixodes</taxon>
    </lineage>
</organism>